<feature type="domain" description="Hydantoinase A/oxoprolinase" evidence="1">
    <location>
        <begin position="212"/>
        <end position="509"/>
    </location>
</feature>
<keyword evidence="5" id="KW-1185">Reference proteome</keyword>
<dbReference type="Pfam" id="PF05378">
    <property type="entry name" value="Hydant_A_N"/>
    <property type="match status" value="1"/>
</dbReference>
<evidence type="ECO:0000259" key="1">
    <source>
        <dbReference type="Pfam" id="PF01968"/>
    </source>
</evidence>
<dbReference type="AlphaFoldDB" id="A0A917C281"/>
<reference evidence="4" key="1">
    <citation type="journal article" date="2014" name="Int. J. Syst. Evol. Microbiol.">
        <title>Complete genome sequence of Corynebacterium casei LMG S-19264T (=DSM 44701T), isolated from a smear-ripened cheese.</title>
        <authorList>
            <consortium name="US DOE Joint Genome Institute (JGI-PGF)"/>
            <person name="Walter F."/>
            <person name="Albersmeier A."/>
            <person name="Kalinowski J."/>
            <person name="Ruckert C."/>
        </authorList>
    </citation>
    <scope>NUCLEOTIDE SEQUENCE</scope>
    <source>
        <strain evidence="4">CCM 7897</strain>
    </source>
</reference>
<dbReference type="RefSeq" id="WP_308468864.1">
    <property type="nucleotide sequence ID" value="NZ_BMCT01000004.1"/>
</dbReference>
<dbReference type="EMBL" id="BMCT01000004">
    <property type="protein sequence ID" value="GGF68706.1"/>
    <property type="molecule type" value="Genomic_DNA"/>
</dbReference>
<dbReference type="Pfam" id="PF19278">
    <property type="entry name" value="Hydant_A_C"/>
    <property type="match status" value="1"/>
</dbReference>
<name>A0A917C281_9HYPH</name>
<sequence>MTTTRLERSARMARIGVDIGGTFTDLVLADGQGSVFHRKVASTPAAPEQAVLEGVAAIVADAGLSPADVAEVVHGTTVGSNTLLQKVGAATGLITTRGFRDVLEIGRLRTPSMFDLQWEKPAPLVARRHRKEVAERIMADGTVLVPLDEAGLIAAAEELVAAGITSLALCFLNSYRNPVHERRAELLLAERFPQVRVTSSISVLPEAKEYERTSTTVVNAYVRPVLEAYLTRLEQGLSDVGVSAPLLVCNSNGALASSLTAREKPVFFISSGRAAGVVGGSRLGEALEIKDLVVFDMGGTTASASLVQNGELSRVSEYEFRAGISTPSRFIKAGGYMMSVPTVDVAEVGSGAGSIAYVDQGGLMRVGPVSAGADPGPACYGIGGTRPTVTDANLLLGYLPATLAGGSRALSVDASRAAIARDLADPFGLSPEDAASGVRDVVNANMARAIRAVTVERGVDPRDFTLVAIGGSGPVHAADIARQLSMPRVLVPASPGVFTAMGMLAGDVERYFIAPFPRRAPDFSAVEAEEAFRALEADARTALAGEDIDPQLMSIAREADMRFRGQEMSLSVPYVADAEGLQAAFRAAYEAIYSYCPSDVPEVVSLRVIGRGTRPGKLDFRAARASDAGETSPIATRRVYFGTDQGFVETPVYDRRRCPAALTGPAIIEGADSTVVVPPGARAEADARANLLITLA</sequence>
<dbReference type="InterPro" id="IPR045079">
    <property type="entry name" value="Oxoprolinase-like"/>
</dbReference>
<dbReference type="GO" id="GO:0005829">
    <property type="term" value="C:cytosol"/>
    <property type="evidence" value="ECO:0007669"/>
    <property type="project" value="TreeGrafter"/>
</dbReference>
<organism evidence="4 5">
    <name type="scientific">Azorhizobium oxalatiphilum</name>
    <dbReference type="NCBI Taxonomy" id="980631"/>
    <lineage>
        <taxon>Bacteria</taxon>
        <taxon>Pseudomonadati</taxon>
        <taxon>Pseudomonadota</taxon>
        <taxon>Alphaproteobacteria</taxon>
        <taxon>Hyphomicrobiales</taxon>
        <taxon>Xanthobacteraceae</taxon>
        <taxon>Azorhizobium</taxon>
    </lineage>
</organism>
<protein>
    <recommendedName>
        <fullName evidence="6">N-methylhydantoinase A</fullName>
    </recommendedName>
</protein>
<dbReference type="InterPro" id="IPR008040">
    <property type="entry name" value="Hydant_A_N"/>
</dbReference>
<accession>A0A917C281</accession>
<dbReference type="InterPro" id="IPR049517">
    <property type="entry name" value="ACX-like_C"/>
</dbReference>
<dbReference type="PANTHER" id="PTHR11365:SF23">
    <property type="entry name" value="HYPOTHETICAL 5-OXOPROLINASE (EUROFUNG)-RELATED"/>
    <property type="match status" value="1"/>
</dbReference>
<feature type="domain" description="Acetophenone carboxylase-like C-terminal" evidence="3">
    <location>
        <begin position="527"/>
        <end position="687"/>
    </location>
</feature>
<reference evidence="4" key="2">
    <citation type="submission" date="2020-09" db="EMBL/GenBank/DDBJ databases">
        <authorList>
            <person name="Sun Q."/>
            <person name="Sedlacek I."/>
        </authorList>
    </citation>
    <scope>NUCLEOTIDE SEQUENCE</scope>
    <source>
        <strain evidence="4">CCM 7897</strain>
    </source>
</reference>
<dbReference type="GO" id="GO:0017168">
    <property type="term" value="F:5-oxoprolinase (ATP-hydrolyzing) activity"/>
    <property type="evidence" value="ECO:0007669"/>
    <property type="project" value="TreeGrafter"/>
</dbReference>
<dbReference type="InterPro" id="IPR043129">
    <property type="entry name" value="ATPase_NBD"/>
</dbReference>
<evidence type="ECO:0000313" key="5">
    <source>
        <dbReference type="Proteomes" id="UP000606044"/>
    </source>
</evidence>
<comment type="caution">
    <text evidence="4">The sequence shown here is derived from an EMBL/GenBank/DDBJ whole genome shotgun (WGS) entry which is preliminary data.</text>
</comment>
<evidence type="ECO:0000259" key="3">
    <source>
        <dbReference type="Pfam" id="PF19278"/>
    </source>
</evidence>
<feature type="domain" description="Hydantoinase/oxoprolinase N-terminal" evidence="2">
    <location>
        <begin position="14"/>
        <end position="190"/>
    </location>
</feature>
<gene>
    <name evidence="4" type="ORF">GCM10007301_30470</name>
</gene>
<evidence type="ECO:0000313" key="4">
    <source>
        <dbReference type="EMBL" id="GGF68706.1"/>
    </source>
</evidence>
<proteinExistence type="predicted"/>
<dbReference type="GO" id="GO:0006749">
    <property type="term" value="P:glutathione metabolic process"/>
    <property type="evidence" value="ECO:0007669"/>
    <property type="project" value="TreeGrafter"/>
</dbReference>
<dbReference type="Proteomes" id="UP000606044">
    <property type="component" value="Unassembled WGS sequence"/>
</dbReference>
<evidence type="ECO:0008006" key="6">
    <source>
        <dbReference type="Google" id="ProtNLM"/>
    </source>
</evidence>
<evidence type="ECO:0000259" key="2">
    <source>
        <dbReference type="Pfam" id="PF05378"/>
    </source>
</evidence>
<dbReference type="Gene3D" id="3.30.420.40">
    <property type="match status" value="1"/>
</dbReference>
<dbReference type="Pfam" id="PF01968">
    <property type="entry name" value="Hydantoinase_A"/>
    <property type="match status" value="1"/>
</dbReference>
<dbReference type="PANTHER" id="PTHR11365">
    <property type="entry name" value="5-OXOPROLINASE RELATED"/>
    <property type="match status" value="1"/>
</dbReference>
<dbReference type="InterPro" id="IPR002821">
    <property type="entry name" value="Hydantoinase_A"/>
</dbReference>
<dbReference type="SUPFAM" id="SSF53067">
    <property type="entry name" value="Actin-like ATPase domain"/>
    <property type="match status" value="1"/>
</dbReference>